<dbReference type="InterPro" id="IPR036412">
    <property type="entry name" value="HAD-like_sf"/>
</dbReference>
<dbReference type="PRINTS" id="PR00413">
    <property type="entry name" value="HADHALOGNASE"/>
</dbReference>
<dbReference type="Gene3D" id="1.10.150.240">
    <property type="entry name" value="Putative phosphatase, domain 2"/>
    <property type="match status" value="1"/>
</dbReference>
<dbReference type="InterPro" id="IPR023214">
    <property type="entry name" value="HAD_sf"/>
</dbReference>
<dbReference type="PANTHER" id="PTHR42896">
    <property type="entry name" value="XYLULOSE-1,5-BISPHOSPHATE (XUBP) PHOSPHATASE"/>
    <property type="match status" value="1"/>
</dbReference>
<dbReference type="Gene3D" id="3.40.50.1000">
    <property type="entry name" value="HAD superfamily/HAD-like"/>
    <property type="match status" value="1"/>
</dbReference>
<gene>
    <name evidence="1" type="ORF">ABC977_12820</name>
</gene>
<dbReference type="EMBL" id="JBDKXB010000018">
    <property type="protein sequence ID" value="MEY6433285.1"/>
    <property type="molecule type" value="Genomic_DNA"/>
</dbReference>
<dbReference type="InterPro" id="IPR006439">
    <property type="entry name" value="HAD-SF_hydro_IA"/>
</dbReference>
<evidence type="ECO:0000313" key="1">
    <source>
        <dbReference type="EMBL" id="MEY6433285.1"/>
    </source>
</evidence>
<reference evidence="1 2" key="1">
    <citation type="submission" date="2024-05" db="EMBL/GenBank/DDBJ databases">
        <title>Genome Sequence and Characterization of the New Strain Purple Sulfur Bacterium of Genus Thioalkalicoccus.</title>
        <authorList>
            <person name="Bryantseva I.A."/>
            <person name="Kyndt J.A."/>
            <person name="Imhoff J.F."/>
        </authorList>
    </citation>
    <scope>NUCLEOTIDE SEQUENCE [LARGE SCALE GENOMIC DNA]</scope>
    <source>
        <strain evidence="1 2">Um2</strain>
    </source>
</reference>
<dbReference type="Proteomes" id="UP001564408">
    <property type="component" value="Unassembled WGS sequence"/>
</dbReference>
<name>A0ABV4BLF6_9GAMM</name>
<dbReference type="PANTHER" id="PTHR42896:SF2">
    <property type="entry name" value="CBBY-LIKE PROTEIN"/>
    <property type="match status" value="1"/>
</dbReference>
<dbReference type="SFLD" id="SFLDG01135">
    <property type="entry name" value="C1.5.6:_HAD__Beta-PGM__Phospha"/>
    <property type="match status" value="1"/>
</dbReference>
<sequence>MLEAVIFDVDGTLANTEEAHRLAFNETFRAFDLPWDWDPALYRRLLAVAGGRERIRHYCEIVSSDLLARPNAAETIAALHRDKTQRYAQLVASGAIAPRPGVMRLIGELRAAGIRLAIATTTSLANVESLLAGTLEGLPSGTFEVIGAGDHAADKKPSPAVYRWVLDRLRLPPDRALAIEDSGNGVRSAIGAGLPVLVTESEWSRGDDFSGSLAVISDLGEPDAPFRLIAGDAHGRGWVDPDLLAHWQGVAVR</sequence>
<evidence type="ECO:0000313" key="2">
    <source>
        <dbReference type="Proteomes" id="UP001564408"/>
    </source>
</evidence>
<dbReference type="Pfam" id="PF00702">
    <property type="entry name" value="Hydrolase"/>
    <property type="match status" value="1"/>
</dbReference>
<keyword evidence="1" id="KW-0378">Hydrolase</keyword>
<dbReference type="SUPFAM" id="SSF56784">
    <property type="entry name" value="HAD-like"/>
    <property type="match status" value="1"/>
</dbReference>
<proteinExistence type="predicted"/>
<dbReference type="InterPro" id="IPR044999">
    <property type="entry name" value="CbbY-like"/>
</dbReference>
<dbReference type="SFLD" id="SFLDG01129">
    <property type="entry name" value="C1.5:_HAD__Beta-PGM__Phosphata"/>
    <property type="match status" value="1"/>
</dbReference>
<dbReference type="SFLD" id="SFLDS00003">
    <property type="entry name" value="Haloacid_Dehalogenase"/>
    <property type="match status" value="1"/>
</dbReference>
<dbReference type="InterPro" id="IPR023198">
    <property type="entry name" value="PGP-like_dom2"/>
</dbReference>
<keyword evidence="2" id="KW-1185">Reference proteome</keyword>
<dbReference type="NCBIfam" id="TIGR01509">
    <property type="entry name" value="HAD-SF-IA-v3"/>
    <property type="match status" value="1"/>
</dbReference>
<dbReference type="RefSeq" id="WP_369667668.1">
    <property type="nucleotide sequence ID" value="NZ_JBDKXB010000018.1"/>
</dbReference>
<dbReference type="SFLD" id="SFLDF00035">
    <property type="entry name" value="phosphoglycolate_phosphatase"/>
    <property type="match status" value="1"/>
</dbReference>
<dbReference type="GO" id="GO:0016787">
    <property type="term" value="F:hydrolase activity"/>
    <property type="evidence" value="ECO:0007669"/>
    <property type="project" value="UniProtKB-KW"/>
</dbReference>
<protein>
    <submittedName>
        <fullName evidence="1">HAD-IA family hydrolase</fullName>
    </submittedName>
</protein>
<organism evidence="1 2">
    <name type="scientific">Thioalkalicoccus limnaeus</name>
    <dbReference type="NCBI Taxonomy" id="120681"/>
    <lineage>
        <taxon>Bacteria</taxon>
        <taxon>Pseudomonadati</taxon>
        <taxon>Pseudomonadota</taxon>
        <taxon>Gammaproteobacteria</taxon>
        <taxon>Chromatiales</taxon>
        <taxon>Chromatiaceae</taxon>
        <taxon>Thioalkalicoccus</taxon>
    </lineage>
</organism>
<accession>A0ABV4BLF6</accession>
<comment type="caution">
    <text evidence="1">The sequence shown here is derived from an EMBL/GenBank/DDBJ whole genome shotgun (WGS) entry which is preliminary data.</text>
</comment>